<evidence type="ECO:0000259" key="5">
    <source>
        <dbReference type="PROSITE" id="PS50240"/>
    </source>
</evidence>
<dbReference type="InterPro" id="IPR001254">
    <property type="entry name" value="Trypsin_dom"/>
</dbReference>
<dbReference type="PANTHER" id="PTHR15462">
    <property type="entry name" value="SERINE PROTEASE"/>
    <property type="match status" value="1"/>
</dbReference>
<dbReference type="Gene3D" id="2.40.10.10">
    <property type="entry name" value="Trypsin-like serine proteases"/>
    <property type="match status" value="2"/>
</dbReference>
<dbReference type="Pfam" id="PF00089">
    <property type="entry name" value="Trypsin"/>
    <property type="match status" value="1"/>
</dbReference>
<dbReference type="SMART" id="SM00020">
    <property type="entry name" value="Tryp_SPc"/>
    <property type="match status" value="1"/>
</dbReference>
<dbReference type="PROSITE" id="PS00134">
    <property type="entry name" value="TRYPSIN_HIS"/>
    <property type="match status" value="1"/>
</dbReference>
<evidence type="ECO:0000256" key="2">
    <source>
        <dbReference type="ARBA" id="ARBA00022729"/>
    </source>
</evidence>
<keyword evidence="7" id="KW-1185">Reference proteome</keyword>
<dbReference type="AlphaFoldDB" id="A0A9W9YY08"/>
<organism evidence="6 7">
    <name type="scientific">Desmophyllum pertusum</name>
    <dbReference type="NCBI Taxonomy" id="174260"/>
    <lineage>
        <taxon>Eukaryota</taxon>
        <taxon>Metazoa</taxon>
        <taxon>Cnidaria</taxon>
        <taxon>Anthozoa</taxon>
        <taxon>Hexacorallia</taxon>
        <taxon>Scleractinia</taxon>
        <taxon>Caryophylliina</taxon>
        <taxon>Caryophylliidae</taxon>
        <taxon>Desmophyllum</taxon>
    </lineage>
</organism>
<dbReference type="PANTHER" id="PTHR15462:SF8">
    <property type="entry name" value="SERINE PROTEASE"/>
    <property type="match status" value="1"/>
</dbReference>
<protein>
    <recommendedName>
        <fullName evidence="5">Peptidase S1 domain-containing protein</fullName>
    </recommendedName>
</protein>
<feature type="region of interest" description="Disordered" evidence="3">
    <location>
        <begin position="27"/>
        <end position="53"/>
    </location>
</feature>
<dbReference type="SUPFAM" id="SSF50494">
    <property type="entry name" value="Trypsin-like serine proteases"/>
    <property type="match status" value="1"/>
</dbReference>
<dbReference type="InterPro" id="IPR018114">
    <property type="entry name" value="TRYPSIN_HIS"/>
</dbReference>
<accession>A0A9W9YY08</accession>
<dbReference type="InterPro" id="IPR009003">
    <property type="entry name" value="Peptidase_S1_PA"/>
</dbReference>
<evidence type="ECO:0000313" key="6">
    <source>
        <dbReference type="EMBL" id="KAJ7370118.1"/>
    </source>
</evidence>
<gene>
    <name evidence="6" type="ORF">OS493_034047</name>
</gene>
<feature type="signal peptide" evidence="4">
    <location>
        <begin position="1"/>
        <end position="18"/>
    </location>
</feature>
<feature type="compositionally biased region" description="Basic and acidic residues" evidence="3">
    <location>
        <begin position="27"/>
        <end position="40"/>
    </location>
</feature>
<dbReference type="InterPro" id="IPR050966">
    <property type="entry name" value="Glutamyl_endopeptidase"/>
</dbReference>
<dbReference type="GO" id="GO:0004252">
    <property type="term" value="F:serine-type endopeptidase activity"/>
    <property type="evidence" value="ECO:0007669"/>
    <property type="project" value="InterPro"/>
</dbReference>
<evidence type="ECO:0000256" key="4">
    <source>
        <dbReference type="SAM" id="SignalP"/>
    </source>
</evidence>
<keyword evidence="2 4" id="KW-0732">Signal</keyword>
<feature type="domain" description="Peptidase S1" evidence="5">
    <location>
        <begin position="77"/>
        <end position="314"/>
    </location>
</feature>
<dbReference type="EMBL" id="MU826872">
    <property type="protein sequence ID" value="KAJ7370118.1"/>
    <property type="molecule type" value="Genomic_DNA"/>
</dbReference>
<name>A0A9W9YY08_9CNID</name>
<dbReference type="OrthoDB" id="10037376at2759"/>
<dbReference type="PROSITE" id="PS50240">
    <property type="entry name" value="TRYPSIN_DOM"/>
    <property type="match status" value="1"/>
</dbReference>
<dbReference type="GO" id="GO:0006508">
    <property type="term" value="P:proteolysis"/>
    <property type="evidence" value="ECO:0007669"/>
    <property type="project" value="InterPro"/>
</dbReference>
<sequence>MLRVTFILLLSYSVVCRASRADYTTDKLQADDEDPKKDVTKQSTPEELSSHVARDAPTNREIIPISHEILKYKRKSIVGTDDRIRIKAAMTQNLPFSAVVKVKISPSAGSCSGVLIGPRHVLSAAHCFHDGNAFLAPKRSLNVGVLQRNQRFTRYRVEELFLPRAWHEARVMNPEYDYAVLTLRRPHGRPFLRIKALSMKNLLPFKTMHFACFPNDKRENTMWYSGCPVGWQPNSTAYRTVIMNKCDAAGGCSGAGVYVLSHGGQNRYVIGILSGTVIHKSKNVVTRLTPKKVKEICSWIGGLEKAGCRRNRTN</sequence>
<proteinExistence type="inferred from homology"/>
<evidence type="ECO:0000256" key="1">
    <source>
        <dbReference type="ARBA" id="ARBA00007664"/>
    </source>
</evidence>
<dbReference type="Proteomes" id="UP001163046">
    <property type="component" value="Unassembled WGS sequence"/>
</dbReference>
<comment type="similarity">
    <text evidence="1">Belongs to the peptidase S1 family.</text>
</comment>
<comment type="caution">
    <text evidence="6">The sequence shown here is derived from an EMBL/GenBank/DDBJ whole genome shotgun (WGS) entry which is preliminary data.</text>
</comment>
<feature type="chain" id="PRO_5040824779" description="Peptidase S1 domain-containing protein" evidence="4">
    <location>
        <begin position="19"/>
        <end position="314"/>
    </location>
</feature>
<evidence type="ECO:0000256" key="3">
    <source>
        <dbReference type="SAM" id="MobiDB-lite"/>
    </source>
</evidence>
<evidence type="ECO:0000313" key="7">
    <source>
        <dbReference type="Proteomes" id="UP001163046"/>
    </source>
</evidence>
<reference evidence="6" key="1">
    <citation type="submission" date="2023-01" db="EMBL/GenBank/DDBJ databases">
        <title>Genome assembly of the deep-sea coral Lophelia pertusa.</title>
        <authorList>
            <person name="Herrera S."/>
            <person name="Cordes E."/>
        </authorList>
    </citation>
    <scope>NUCLEOTIDE SEQUENCE</scope>
    <source>
        <strain evidence="6">USNM1676648</strain>
        <tissue evidence="6">Polyp</tissue>
    </source>
</reference>
<dbReference type="InterPro" id="IPR043504">
    <property type="entry name" value="Peptidase_S1_PA_chymotrypsin"/>
</dbReference>